<organism evidence="1 2">
    <name type="scientific">Coniella lustricola</name>
    <dbReference type="NCBI Taxonomy" id="2025994"/>
    <lineage>
        <taxon>Eukaryota</taxon>
        <taxon>Fungi</taxon>
        <taxon>Dikarya</taxon>
        <taxon>Ascomycota</taxon>
        <taxon>Pezizomycotina</taxon>
        <taxon>Sordariomycetes</taxon>
        <taxon>Sordariomycetidae</taxon>
        <taxon>Diaporthales</taxon>
        <taxon>Schizoparmaceae</taxon>
        <taxon>Coniella</taxon>
    </lineage>
</organism>
<gene>
    <name evidence="1" type="ORF">BD289DRAFT_371797</name>
</gene>
<dbReference type="Proteomes" id="UP000241462">
    <property type="component" value="Unassembled WGS sequence"/>
</dbReference>
<dbReference type="AlphaFoldDB" id="A0A2T3A384"/>
<keyword evidence="2" id="KW-1185">Reference proteome</keyword>
<evidence type="ECO:0000313" key="2">
    <source>
        <dbReference type="Proteomes" id="UP000241462"/>
    </source>
</evidence>
<dbReference type="OrthoDB" id="4457531at2759"/>
<proteinExistence type="predicted"/>
<name>A0A2T3A384_9PEZI</name>
<dbReference type="EMBL" id="KZ678487">
    <property type="protein sequence ID" value="PSR82111.1"/>
    <property type="molecule type" value="Genomic_DNA"/>
</dbReference>
<reference evidence="1 2" key="1">
    <citation type="journal article" date="2018" name="Mycol. Prog.">
        <title>Coniella lustricola, a new species from submerged detritus.</title>
        <authorList>
            <person name="Raudabaugh D.B."/>
            <person name="Iturriaga T."/>
            <person name="Carver A."/>
            <person name="Mondo S."/>
            <person name="Pangilinan J."/>
            <person name="Lipzen A."/>
            <person name="He G."/>
            <person name="Amirebrahimi M."/>
            <person name="Grigoriev I.V."/>
            <person name="Miller A.N."/>
        </authorList>
    </citation>
    <scope>NUCLEOTIDE SEQUENCE [LARGE SCALE GENOMIC DNA]</scope>
    <source>
        <strain evidence="1 2">B22-T-1</strain>
    </source>
</reference>
<protein>
    <recommendedName>
        <fullName evidence="3">MACPF domain-containing protein</fullName>
    </recommendedName>
</protein>
<sequence length="339" mass="37473">MAPDSHARIQDQDFADWLQLEQEDGNWITQQAALGVPIVLPWKREAVRLGTCFKSSLQSTKPWLSENPFILSDLHMIPKVLRSEYGSTSSFHSINTTQKSETGNHLSLGFGVGVGTPYLASASVKGTYDEEVQKNKDSDKSSIRASVRCATVELDRNPRLSHEAMAMLKYGGGYEVFTERYGDYFVWGYRLGGDTGLLISSSSFTDKKVDSYTIKGTVTVLGISKSKSWTKDIKSFSTGKSMKLVGYDTLGNANWKVTTSDEGGLPKLLEVADTVILNSQNILERTLKILEGQNMADGEMMSVEQCDFLTKNGVAVELVLLPMAAMRDVARWTTEHDVI</sequence>
<evidence type="ECO:0008006" key="3">
    <source>
        <dbReference type="Google" id="ProtNLM"/>
    </source>
</evidence>
<accession>A0A2T3A384</accession>
<dbReference type="InParanoid" id="A0A2T3A384"/>
<evidence type="ECO:0000313" key="1">
    <source>
        <dbReference type="EMBL" id="PSR82111.1"/>
    </source>
</evidence>